<dbReference type="EMBL" id="BARU01011210">
    <property type="protein sequence ID" value="GAH42556.1"/>
    <property type="molecule type" value="Genomic_DNA"/>
</dbReference>
<sequence>MTGDTLQSGKTFLGQSRKITQITLKITQITLKITQITQITLKITQITQKSSNMRKFRVSPYGCRDGRTGF</sequence>
<reference evidence="1" key="1">
    <citation type="journal article" date="2014" name="Front. Microbiol.">
        <title>High frequency of phylogenetically diverse reductive dehalogenase-homologous genes in deep subseafloor sedimentary metagenomes.</title>
        <authorList>
            <person name="Kawai M."/>
            <person name="Futagami T."/>
            <person name="Toyoda A."/>
            <person name="Takaki Y."/>
            <person name="Nishi S."/>
            <person name="Hori S."/>
            <person name="Arai W."/>
            <person name="Tsubouchi T."/>
            <person name="Morono Y."/>
            <person name="Uchiyama I."/>
            <person name="Ito T."/>
            <person name="Fujiyama A."/>
            <person name="Inagaki F."/>
            <person name="Takami H."/>
        </authorList>
    </citation>
    <scope>NUCLEOTIDE SEQUENCE</scope>
    <source>
        <strain evidence="1">Expedition CK06-06</strain>
    </source>
</reference>
<protein>
    <submittedName>
        <fullName evidence="1">Uncharacterized protein</fullName>
    </submittedName>
</protein>
<organism evidence="1">
    <name type="scientific">marine sediment metagenome</name>
    <dbReference type="NCBI Taxonomy" id="412755"/>
    <lineage>
        <taxon>unclassified sequences</taxon>
        <taxon>metagenomes</taxon>
        <taxon>ecological metagenomes</taxon>
    </lineage>
</organism>
<dbReference type="AlphaFoldDB" id="X1FA98"/>
<evidence type="ECO:0000313" key="1">
    <source>
        <dbReference type="EMBL" id="GAH42556.1"/>
    </source>
</evidence>
<name>X1FA98_9ZZZZ</name>
<accession>X1FA98</accession>
<comment type="caution">
    <text evidence="1">The sequence shown here is derived from an EMBL/GenBank/DDBJ whole genome shotgun (WGS) entry which is preliminary data.</text>
</comment>
<gene>
    <name evidence="1" type="ORF">S03H2_21124</name>
</gene>
<proteinExistence type="predicted"/>